<gene>
    <name evidence="3" type="ORF">GIB67_021949</name>
</gene>
<evidence type="ECO:0000259" key="2">
    <source>
        <dbReference type="Pfam" id="PF14372"/>
    </source>
</evidence>
<dbReference type="InterPro" id="IPR012337">
    <property type="entry name" value="RNaseH-like_sf"/>
</dbReference>
<dbReference type="SUPFAM" id="SSF53098">
    <property type="entry name" value="Ribonuclease H-like"/>
    <property type="match status" value="1"/>
</dbReference>
<dbReference type="GO" id="GO:0003677">
    <property type="term" value="F:DNA binding"/>
    <property type="evidence" value="ECO:0007669"/>
    <property type="project" value="UniProtKB-KW"/>
</dbReference>
<evidence type="ECO:0000256" key="1">
    <source>
        <dbReference type="ARBA" id="ARBA00023125"/>
    </source>
</evidence>
<organism evidence="3 4">
    <name type="scientific">Kingdonia uniflora</name>
    <dbReference type="NCBI Taxonomy" id="39325"/>
    <lineage>
        <taxon>Eukaryota</taxon>
        <taxon>Viridiplantae</taxon>
        <taxon>Streptophyta</taxon>
        <taxon>Embryophyta</taxon>
        <taxon>Tracheophyta</taxon>
        <taxon>Spermatophyta</taxon>
        <taxon>Magnoliopsida</taxon>
        <taxon>Ranunculales</taxon>
        <taxon>Circaeasteraceae</taxon>
        <taxon>Kingdonia</taxon>
    </lineage>
</organism>
<proteinExistence type="predicted"/>
<dbReference type="Pfam" id="PF14372">
    <property type="entry name" value="hAT-like_RNase-H"/>
    <property type="match status" value="1"/>
</dbReference>
<evidence type="ECO:0000313" key="3">
    <source>
        <dbReference type="EMBL" id="KAF6175459.1"/>
    </source>
</evidence>
<dbReference type="PANTHER" id="PTHR46481">
    <property type="entry name" value="ZINC FINGER BED DOMAIN-CONTAINING PROTEIN 4"/>
    <property type="match status" value="1"/>
</dbReference>
<dbReference type="Proteomes" id="UP000541444">
    <property type="component" value="Unassembled WGS sequence"/>
</dbReference>
<keyword evidence="4" id="KW-1185">Reference proteome</keyword>
<dbReference type="EMBL" id="JACGCM010000182">
    <property type="protein sequence ID" value="KAF6175459.1"/>
    <property type="molecule type" value="Genomic_DNA"/>
</dbReference>
<reference evidence="3 4" key="1">
    <citation type="journal article" date="2020" name="IScience">
        <title>Genome Sequencing of the Endangered Kingdonia uniflora (Circaeasteraceae, Ranunculales) Reveals Potential Mechanisms of Evolutionary Specialization.</title>
        <authorList>
            <person name="Sun Y."/>
            <person name="Deng T."/>
            <person name="Zhang A."/>
            <person name="Moore M.J."/>
            <person name="Landis J.B."/>
            <person name="Lin N."/>
            <person name="Zhang H."/>
            <person name="Zhang X."/>
            <person name="Huang J."/>
            <person name="Zhang X."/>
            <person name="Sun H."/>
            <person name="Wang H."/>
        </authorList>
    </citation>
    <scope>NUCLEOTIDE SEQUENCE [LARGE SCALE GENOMIC DNA]</scope>
    <source>
        <strain evidence="3">TB1705</strain>
        <tissue evidence="3">Leaf</tissue>
    </source>
</reference>
<dbReference type="AlphaFoldDB" id="A0A7J7P7Q0"/>
<keyword evidence="1" id="KW-0238">DNA-binding</keyword>
<dbReference type="OrthoDB" id="1001555at2759"/>
<feature type="domain" description="hAT-like transposase RNase-H fold" evidence="2">
    <location>
        <begin position="270"/>
        <end position="317"/>
    </location>
</feature>
<name>A0A7J7P7Q0_9MAGN</name>
<evidence type="ECO:0000313" key="4">
    <source>
        <dbReference type="Proteomes" id="UP000541444"/>
    </source>
</evidence>
<protein>
    <recommendedName>
        <fullName evidence="2">hAT-like transposase RNase-H fold domain-containing protein</fullName>
    </recommendedName>
</protein>
<dbReference type="InterPro" id="IPR052035">
    <property type="entry name" value="ZnF_BED_domain_contain"/>
</dbReference>
<comment type="caution">
    <text evidence="3">The sequence shown here is derived from an EMBL/GenBank/DDBJ whole genome shotgun (WGS) entry which is preliminary data.</text>
</comment>
<accession>A0A7J7P7Q0</accession>
<dbReference type="PANTHER" id="PTHR46481:SF7">
    <property type="entry name" value="ZINC FINGER BED DOMAIN-CONTAINING PROTEIN RICESLEEPER 2-LIKE"/>
    <property type="match status" value="1"/>
</dbReference>
<dbReference type="InterPro" id="IPR025525">
    <property type="entry name" value="hAT-like_transposase_RNase-H"/>
</dbReference>
<sequence>MQRKFYVISRTTVTKDIIGIFNEEKKKLKGHMKELSGRVCITTDMWTLIQNLGYMVLTAHFVDKDWKLQKKIINFRVLPHPHKGEAIAKAVENCLLEWGIEKVMTITLDNAKNNDSCITELKKRLNKRNGLLLGGEFFHIRYFAHVINLVVRDGVNEVKRTIKRLRQSVKYVRSGPSRIQPFKKCASDENLTTKRALCLDVKIRWNLTYLMIDTAMEFEKAFDRLEEHDPNYKIECDVKGEGLLGDSDWRKLKALQTFLEEFYKLTKRVSSSKYVTSNTYFDELTQAKDLLIDNLTNDDVDFCEMAMKMDAKFDKYCNFDL</sequence>